<proteinExistence type="predicted"/>
<dbReference type="PANTHER" id="PTHR13847:SF287">
    <property type="entry name" value="FAD-DEPENDENT OXIDOREDUCTASE DOMAIN-CONTAINING PROTEIN 1"/>
    <property type="match status" value="1"/>
</dbReference>
<feature type="region of interest" description="Disordered" evidence="2">
    <location>
        <begin position="1"/>
        <end position="35"/>
    </location>
</feature>
<keyword evidence="5" id="KW-1185">Reference proteome</keyword>
<dbReference type="KEGG" id="bgm:CAL15_09115"/>
<gene>
    <name evidence="4" type="ORF">CAL15_09115</name>
</gene>
<evidence type="ECO:0000259" key="3">
    <source>
        <dbReference type="Pfam" id="PF01266"/>
    </source>
</evidence>
<dbReference type="SUPFAM" id="SSF54373">
    <property type="entry name" value="FAD-linked reductases, C-terminal domain"/>
    <property type="match status" value="1"/>
</dbReference>
<dbReference type="Gene3D" id="3.30.9.10">
    <property type="entry name" value="D-Amino Acid Oxidase, subunit A, domain 2"/>
    <property type="match status" value="1"/>
</dbReference>
<dbReference type="Pfam" id="PF01266">
    <property type="entry name" value="DAO"/>
    <property type="match status" value="1"/>
</dbReference>
<dbReference type="GO" id="GO:0005737">
    <property type="term" value="C:cytoplasm"/>
    <property type="evidence" value="ECO:0007669"/>
    <property type="project" value="TreeGrafter"/>
</dbReference>
<dbReference type="AlphaFoldDB" id="A0A1W6ZAX5"/>
<organism evidence="4 5">
    <name type="scientific">Bordetella genomosp. 13</name>
    <dbReference type="NCBI Taxonomy" id="463040"/>
    <lineage>
        <taxon>Bacteria</taxon>
        <taxon>Pseudomonadati</taxon>
        <taxon>Pseudomonadota</taxon>
        <taxon>Betaproteobacteria</taxon>
        <taxon>Burkholderiales</taxon>
        <taxon>Alcaligenaceae</taxon>
        <taxon>Bordetella</taxon>
    </lineage>
</organism>
<dbReference type="EMBL" id="CP021111">
    <property type="protein sequence ID" value="ARP94533.1"/>
    <property type="molecule type" value="Genomic_DNA"/>
</dbReference>
<protein>
    <submittedName>
        <fullName evidence="4">FAD-dependent oxidoreductase</fullName>
    </submittedName>
</protein>
<dbReference type="OrthoDB" id="8673905at2"/>
<evidence type="ECO:0000256" key="1">
    <source>
        <dbReference type="ARBA" id="ARBA00023002"/>
    </source>
</evidence>
<evidence type="ECO:0000313" key="5">
    <source>
        <dbReference type="Proteomes" id="UP000194161"/>
    </source>
</evidence>
<dbReference type="Proteomes" id="UP000194161">
    <property type="component" value="Chromosome"/>
</dbReference>
<evidence type="ECO:0000313" key="4">
    <source>
        <dbReference type="EMBL" id="ARP94533.1"/>
    </source>
</evidence>
<dbReference type="InterPro" id="IPR036188">
    <property type="entry name" value="FAD/NAD-bd_sf"/>
</dbReference>
<dbReference type="PANTHER" id="PTHR13847">
    <property type="entry name" value="SARCOSINE DEHYDROGENASE-RELATED"/>
    <property type="match status" value="1"/>
</dbReference>
<dbReference type="STRING" id="463040.CAL15_09115"/>
<keyword evidence="1" id="KW-0560">Oxidoreductase</keyword>
<feature type="domain" description="FAD dependent oxidoreductase" evidence="3">
    <location>
        <begin position="42"/>
        <end position="384"/>
    </location>
</feature>
<dbReference type="SUPFAM" id="SSF51905">
    <property type="entry name" value="FAD/NAD(P)-binding domain"/>
    <property type="match status" value="1"/>
</dbReference>
<dbReference type="Gene3D" id="3.50.50.60">
    <property type="entry name" value="FAD/NAD(P)-binding domain"/>
    <property type="match status" value="1"/>
</dbReference>
<accession>A0A1W6ZAX5</accession>
<reference evidence="4 5" key="1">
    <citation type="submission" date="2017-05" db="EMBL/GenBank/DDBJ databases">
        <title>Complete and WGS of Bordetella genogroups.</title>
        <authorList>
            <person name="Spilker T."/>
            <person name="LiPuma J."/>
        </authorList>
    </citation>
    <scope>NUCLEOTIDE SEQUENCE [LARGE SCALE GENOMIC DNA]</scope>
    <source>
        <strain evidence="4 5">AU7206</strain>
    </source>
</reference>
<name>A0A1W6ZAX5_9BORD</name>
<dbReference type="GO" id="GO:0016491">
    <property type="term" value="F:oxidoreductase activity"/>
    <property type="evidence" value="ECO:0007669"/>
    <property type="project" value="UniProtKB-KW"/>
</dbReference>
<dbReference type="InterPro" id="IPR006076">
    <property type="entry name" value="FAD-dep_OxRdtase"/>
</dbReference>
<sequence length="422" mass="44454">MSPASGDYGSAQPFGVSTEPSSRDEPGPGRRRQGLRVNAEADVAIVGGGIVGASAALFLRRRGLSVIVLDKGACGACASGVNYGGVRRQGRAPEQLPLSARAHELWAQLPDLIGIDGEYVRSGHLKLARTPEDLQALEDYRARTEGWDMDLRILDGAELRRRYAWLDPQLAGGSLCPEDGHANPRLVSPAFARAAADAGADVREQQRVVSAHHDGRGFVVCTQSGAEIRAHFLINCAGAWAGEIAAGFDEPVPETSIHPLMMVTEPLPPFMDVSLGMQGGGIYARQVARGNCVIGGGRGALQSDGYARPSRQELPTLLAKAAALLPPLRGAQVIRFWTGVEGSMPDHNPVLGASSTTPGLFHAFGLSGAGFQIGPAIGEVLSQLVADGKTSVPIDAFRIERYAASAHGAAPRAWSSREHTSE</sequence>
<evidence type="ECO:0000256" key="2">
    <source>
        <dbReference type="SAM" id="MobiDB-lite"/>
    </source>
</evidence>